<comment type="caution">
    <text evidence="7">The sequence shown here is derived from an EMBL/GenBank/DDBJ whole genome shotgun (WGS) entry which is preliminary data.</text>
</comment>
<feature type="transmembrane region" description="Helical" evidence="6">
    <location>
        <begin position="311"/>
        <end position="330"/>
    </location>
</feature>
<feature type="transmembrane region" description="Helical" evidence="6">
    <location>
        <begin position="116"/>
        <end position="139"/>
    </location>
</feature>
<evidence type="ECO:0008006" key="9">
    <source>
        <dbReference type="Google" id="ProtNLM"/>
    </source>
</evidence>
<feature type="transmembrane region" description="Helical" evidence="6">
    <location>
        <begin position="229"/>
        <end position="251"/>
    </location>
</feature>
<comment type="similarity">
    <text evidence="5">Belongs to the membrane-bound acyltransferase family. HHAT subfamily.</text>
</comment>
<feature type="transmembrane region" description="Helical" evidence="6">
    <location>
        <begin position="159"/>
        <end position="181"/>
    </location>
</feature>
<dbReference type="GO" id="GO:0016020">
    <property type="term" value="C:membrane"/>
    <property type="evidence" value="ECO:0007669"/>
    <property type="project" value="UniProtKB-SubCell"/>
</dbReference>
<keyword evidence="2 6" id="KW-0812">Transmembrane</keyword>
<feature type="transmembrane region" description="Helical" evidence="6">
    <location>
        <begin position="32"/>
        <end position="56"/>
    </location>
</feature>
<feature type="transmembrane region" description="Helical" evidence="6">
    <location>
        <begin position="193"/>
        <end position="209"/>
    </location>
</feature>
<feature type="transmembrane region" description="Helical" evidence="6">
    <location>
        <begin position="495"/>
        <end position="515"/>
    </location>
</feature>
<dbReference type="Pfam" id="PF03062">
    <property type="entry name" value="MBOAT"/>
    <property type="match status" value="1"/>
</dbReference>
<feature type="transmembrane region" description="Helical" evidence="6">
    <location>
        <begin position="414"/>
        <end position="433"/>
    </location>
</feature>
<feature type="transmembrane region" description="Helical" evidence="6">
    <location>
        <begin position="272"/>
        <end position="295"/>
    </location>
</feature>
<dbReference type="PANTHER" id="PTHR13285">
    <property type="entry name" value="ACYLTRANSFERASE"/>
    <property type="match status" value="1"/>
</dbReference>
<keyword evidence="3 6" id="KW-1133">Transmembrane helix</keyword>
<dbReference type="Proteomes" id="UP000617340">
    <property type="component" value="Unassembled WGS sequence"/>
</dbReference>
<evidence type="ECO:0000256" key="6">
    <source>
        <dbReference type="SAM" id="Phobius"/>
    </source>
</evidence>
<evidence type="ECO:0000256" key="4">
    <source>
        <dbReference type="ARBA" id="ARBA00023136"/>
    </source>
</evidence>
<dbReference type="GO" id="GO:0005783">
    <property type="term" value="C:endoplasmic reticulum"/>
    <property type="evidence" value="ECO:0007669"/>
    <property type="project" value="TreeGrafter"/>
</dbReference>
<feature type="transmembrane region" description="Helical" evidence="6">
    <location>
        <begin position="86"/>
        <end position="104"/>
    </location>
</feature>
<feature type="transmembrane region" description="Helical" evidence="6">
    <location>
        <begin position="454"/>
        <end position="475"/>
    </location>
</feature>
<dbReference type="PANTHER" id="PTHR13285:SF18">
    <property type="entry name" value="PROTEIN-CYSTEINE N-PALMITOYLTRANSFERASE RASP"/>
    <property type="match status" value="1"/>
</dbReference>
<dbReference type="InterPro" id="IPR051085">
    <property type="entry name" value="MB_O-acyltransferase"/>
</dbReference>
<keyword evidence="4 6" id="KW-0472">Membrane</keyword>
<proteinExistence type="inferred from homology"/>
<keyword evidence="8" id="KW-1185">Reference proteome</keyword>
<evidence type="ECO:0000313" key="7">
    <source>
        <dbReference type="EMBL" id="KAF7405972.1"/>
    </source>
</evidence>
<reference evidence="7" key="1">
    <citation type="journal article" date="2020" name="G3 (Bethesda)">
        <title>High-Quality Assemblies for Three Invasive Social Wasps from the &lt;i&gt;Vespula&lt;/i&gt; Genus.</title>
        <authorList>
            <person name="Harrop T.W.R."/>
            <person name="Guhlin J."/>
            <person name="McLaughlin G.M."/>
            <person name="Permina E."/>
            <person name="Stockwell P."/>
            <person name="Gilligan J."/>
            <person name="Le Lec M.F."/>
            <person name="Gruber M.A.M."/>
            <person name="Quinn O."/>
            <person name="Lovegrove M."/>
            <person name="Duncan E.J."/>
            <person name="Remnant E.J."/>
            <person name="Van Eeckhoven J."/>
            <person name="Graham B."/>
            <person name="Knapp R.A."/>
            <person name="Langford K.W."/>
            <person name="Kronenberg Z."/>
            <person name="Press M.O."/>
            <person name="Eacker S.M."/>
            <person name="Wilson-Rankin E.E."/>
            <person name="Purcell J."/>
            <person name="Lester P.J."/>
            <person name="Dearden P.K."/>
        </authorList>
    </citation>
    <scope>NUCLEOTIDE SEQUENCE</scope>
    <source>
        <strain evidence="7">Linc-1</strain>
    </source>
</reference>
<evidence type="ECO:0000256" key="2">
    <source>
        <dbReference type="ARBA" id="ARBA00022692"/>
    </source>
</evidence>
<protein>
    <recommendedName>
        <fullName evidence="9">Protein-cysteine N-palmitoyltransferase Rasp</fullName>
    </recommendedName>
</protein>
<dbReference type="AlphaFoldDB" id="A0A834KHD4"/>
<dbReference type="GO" id="GO:0016409">
    <property type="term" value="F:palmitoyltransferase activity"/>
    <property type="evidence" value="ECO:0007669"/>
    <property type="project" value="TreeGrafter"/>
</dbReference>
<evidence type="ECO:0000256" key="5">
    <source>
        <dbReference type="ARBA" id="ARBA00038268"/>
    </source>
</evidence>
<sequence length="517" mass="61876">MGENTKSISPLGGKFKSTMSNDICFSNKYERIFYFFMWTGGVAYSIYNVYLTNIYFVDYYDLYFDFVPGWSWIGKKQDVSDQEWRTWIPLMITLIPWIFIHHLVSQIIKNVFNKVLLCCWYTLVSISFLCYYIGTVGMLCILAQSSVLYLLNYINNKKIIWLIHVLFLFIIHIFKMPDGIFYKWLQYNDNKHYLLMLAMCWIQLRSISQNMDNFKIHYDRDYTYFFNNYLQMLAYCLYLPTLFLGPLILYHEFFNSLNKSPSRWSVMKVQTIIFNLIRYTFWLYFTEFSLHFIYVNVLQYHPQIVQNLNSWALYGLGYCMGQFFLNKYVIVYGTNKVLCEADDIKAPLPPKCIGRIHLYSDMWKYFDRGLYKFLIRYIYIPVVKSKDYHRKLFASFLCFTFVFLWHGMQTNIFTWALLNFIGLNIENLSRIIGNTKRYNQIQTKYLSSWNIRRFNCALASILLAMSAISNFFFFAGQEIGNIYINRILKDSWSTTLLLLFFLYCCCHVSIDMKLIGI</sequence>
<evidence type="ECO:0000256" key="3">
    <source>
        <dbReference type="ARBA" id="ARBA00022989"/>
    </source>
</evidence>
<dbReference type="InterPro" id="IPR004299">
    <property type="entry name" value="MBOAT_fam"/>
</dbReference>
<accession>A0A834KHD4</accession>
<evidence type="ECO:0000256" key="1">
    <source>
        <dbReference type="ARBA" id="ARBA00004141"/>
    </source>
</evidence>
<feature type="transmembrane region" description="Helical" evidence="6">
    <location>
        <begin position="392"/>
        <end position="408"/>
    </location>
</feature>
<gene>
    <name evidence="7" type="ORF">HZH68_005341</name>
</gene>
<evidence type="ECO:0000313" key="8">
    <source>
        <dbReference type="Proteomes" id="UP000617340"/>
    </source>
</evidence>
<name>A0A834KHD4_VESGE</name>
<organism evidence="7 8">
    <name type="scientific">Vespula germanica</name>
    <name type="common">German yellow jacket</name>
    <name type="synonym">Paravespula germanica</name>
    <dbReference type="NCBI Taxonomy" id="30212"/>
    <lineage>
        <taxon>Eukaryota</taxon>
        <taxon>Metazoa</taxon>
        <taxon>Ecdysozoa</taxon>
        <taxon>Arthropoda</taxon>
        <taxon>Hexapoda</taxon>
        <taxon>Insecta</taxon>
        <taxon>Pterygota</taxon>
        <taxon>Neoptera</taxon>
        <taxon>Endopterygota</taxon>
        <taxon>Hymenoptera</taxon>
        <taxon>Apocrita</taxon>
        <taxon>Aculeata</taxon>
        <taxon>Vespoidea</taxon>
        <taxon>Vespidae</taxon>
        <taxon>Vespinae</taxon>
        <taxon>Vespula</taxon>
    </lineage>
</organism>
<comment type="subcellular location">
    <subcellularLocation>
        <location evidence="1">Membrane</location>
        <topology evidence="1">Multi-pass membrane protein</topology>
    </subcellularLocation>
</comment>
<dbReference type="EMBL" id="JACSDZ010000004">
    <property type="protein sequence ID" value="KAF7405972.1"/>
    <property type="molecule type" value="Genomic_DNA"/>
</dbReference>